<keyword evidence="6" id="KW-0560">Oxidoreductase</keyword>
<evidence type="ECO:0000256" key="6">
    <source>
        <dbReference type="ARBA" id="ARBA00023002"/>
    </source>
</evidence>
<keyword evidence="4" id="KW-0575">Peroxidase</keyword>
<dbReference type="InterPro" id="IPR013766">
    <property type="entry name" value="Thioredoxin_domain"/>
</dbReference>
<dbReference type="InterPro" id="IPR036249">
    <property type="entry name" value="Thioredoxin-like_sf"/>
</dbReference>
<evidence type="ECO:0000256" key="7">
    <source>
        <dbReference type="ARBA" id="ARBA00023157"/>
    </source>
</evidence>
<accession>A0ABW9A9R1</accession>
<comment type="subunit">
    <text evidence="2">Monomer.</text>
</comment>
<dbReference type="Proteomes" id="UP001629246">
    <property type="component" value="Unassembled WGS sequence"/>
</dbReference>
<proteinExistence type="inferred from homology"/>
<name>A0ABW9A9R1_9BURK</name>
<keyword evidence="15" id="KW-1185">Reference proteome</keyword>
<feature type="domain" description="Thioredoxin" evidence="13">
    <location>
        <begin position="6"/>
        <end position="158"/>
    </location>
</feature>
<dbReference type="CDD" id="cd03017">
    <property type="entry name" value="PRX_BCP"/>
    <property type="match status" value="1"/>
</dbReference>
<protein>
    <recommendedName>
        <fullName evidence="3">thioredoxin-dependent peroxiredoxin</fullName>
        <ecNumber evidence="3">1.11.1.24</ecNumber>
    </recommendedName>
    <alternativeName>
        <fullName evidence="9">Thioredoxin peroxidase</fullName>
    </alternativeName>
    <alternativeName>
        <fullName evidence="11">Thioredoxin-dependent peroxiredoxin Bcp</fullName>
    </alternativeName>
</protein>
<dbReference type="SUPFAM" id="SSF52833">
    <property type="entry name" value="Thioredoxin-like"/>
    <property type="match status" value="1"/>
</dbReference>
<evidence type="ECO:0000256" key="4">
    <source>
        <dbReference type="ARBA" id="ARBA00022559"/>
    </source>
</evidence>
<evidence type="ECO:0000256" key="5">
    <source>
        <dbReference type="ARBA" id="ARBA00022862"/>
    </source>
</evidence>
<dbReference type="PANTHER" id="PTHR42801:SF4">
    <property type="entry name" value="AHPC_TSA FAMILY PROTEIN"/>
    <property type="match status" value="1"/>
</dbReference>
<organism evidence="14 15">
    <name type="scientific">Herbaspirillum lusitanum</name>
    <dbReference type="NCBI Taxonomy" id="213312"/>
    <lineage>
        <taxon>Bacteria</taxon>
        <taxon>Pseudomonadati</taxon>
        <taxon>Pseudomonadota</taxon>
        <taxon>Betaproteobacteria</taxon>
        <taxon>Burkholderiales</taxon>
        <taxon>Oxalobacteraceae</taxon>
        <taxon>Herbaspirillum</taxon>
    </lineage>
</organism>
<dbReference type="InterPro" id="IPR000866">
    <property type="entry name" value="AhpC/TSA"/>
</dbReference>
<dbReference type="Pfam" id="PF00578">
    <property type="entry name" value="AhpC-TSA"/>
    <property type="match status" value="1"/>
</dbReference>
<dbReference type="InterPro" id="IPR024706">
    <property type="entry name" value="Peroxiredoxin_AhpC-typ"/>
</dbReference>
<evidence type="ECO:0000313" key="14">
    <source>
        <dbReference type="EMBL" id="MFL9924959.1"/>
    </source>
</evidence>
<comment type="function">
    <text evidence="1">Thiol-specific peroxidase that catalyzes the reduction of hydrogen peroxide and organic hydroperoxides to water and alcohols, respectively. Plays a role in cell protection against oxidative stress by detoxifying peroxides and as sensor of hydrogen peroxide-mediated signaling events.</text>
</comment>
<keyword evidence="5" id="KW-0049">Antioxidant</keyword>
<dbReference type="PROSITE" id="PS51352">
    <property type="entry name" value="THIOREDOXIN_2"/>
    <property type="match status" value="1"/>
</dbReference>
<evidence type="ECO:0000256" key="11">
    <source>
        <dbReference type="ARBA" id="ARBA00042639"/>
    </source>
</evidence>
<comment type="catalytic activity">
    <reaction evidence="12">
        <text>a hydroperoxide + [thioredoxin]-dithiol = an alcohol + [thioredoxin]-disulfide + H2O</text>
        <dbReference type="Rhea" id="RHEA:62620"/>
        <dbReference type="Rhea" id="RHEA-COMP:10698"/>
        <dbReference type="Rhea" id="RHEA-COMP:10700"/>
        <dbReference type="ChEBI" id="CHEBI:15377"/>
        <dbReference type="ChEBI" id="CHEBI:29950"/>
        <dbReference type="ChEBI" id="CHEBI:30879"/>
        <dbReference type="ChEBI" id="CHEBI:35924"/>
        <dbReference type="ChEBI" id="CHEBI:50058"/>
        <dbReference type="EC" id="1.11.1.24"/>
    </reaction>
</comment>
<sequence length="158" mass="17784">MTDRPSILNKTVPEFSAAMTSGKTFNLSDYKGKNIVLYFYPKDNTPGCTTEGMQFRDLHPDFLKNNTEIFGISRDSIKSHEGFKGKLGMPFELISDPDETLCIMFDVMKMKNMYGKQVRGVERSTFVIDGSGTLVKEWRGVKVPAHVDEVLAFVKTIA</sequence>
<evidence type="ECO:0000256" key="2">
    <source>
        <dbReference type="ARBA" id="ARBA00011245"/>
    </source>
</evidence>
<dbReference type="Gene3D" id="3.40.30.10">
    <property type="entry name" value="Glutaredoxin"/>
    <property type="match status" value="1"/>
</dbReference>
<keyword evidence="8" id="KW-0676">Redox-active center</keyword>
<reference evidence="14 15" key="1">
    <citation type="journal article" date="2024" name="Chem. Sci.">
        <title>Discovery of megapolipeptins by genome mining of a Burkholderiales bacteria collection.</title>
        <authorList>
            <person name="Paulo B.S."/>
            <person name="Recchia M.J.J."/>
            <person name="Lee S."/>
            <person name="Fergusson C.H."/>
            <person name="Romanowski S.B."/>
            <person name="Hernandez A."/>
            <person name="Krull N."/>
            <person name="Liu D.Y."/>
            <person name="Cavanagh H."/>
            <person name="Bos A."/>
            <person name="Gray C.A."/>
            <person name="Murphy B.T."/>
            <person name="Linington R.G."/>
            <person name="Eustaquio A.S."/>
        </authorList>
    </citation>
    <scope>NUCLEOTIDE SEQUENCE [LARGE SCALE GENOMIC DNA]</scope>
    <source>
        <strain evidence="14 15">RL21-008-BIB-A</strain>
    </source>
</reference>
<keyword evidence="7" id="KW-1015">Disulfide bond</keyword>
<dbReference type="PIRSF" id="PIRSF000239">
    <property type="entry name" value="AHPC"/>
    <property type="match status" value="1"/>
</dbReference>
<evidence type="ECO:0000256" key="12">
    <source>
        <dbReference type="ARBA" id="ARBA00049091"/>
    </source>
</evidence>
<evidence type="ECO:0000256" key="10">
    <source>
        <dbReference type="ARBA" id="ARBA00038489"/>
    </source>
</evidence>
<dbReference type="RefSeq" id="WP_408158089.1">
    <property type="nucleotide sequence ID" value="NZ_JAQQFM010000005.1"/>
</dbReference>
<evidence type="ECO:0000256" key="9">
    <source>
        <dbReference type="ARBA" id="ARBA00032824"/>
    </source>
</evidence>
<dbReference type="EMBL" id="JAQQFM010000005">
    <property type="protein sequence ID" value="MFL9924959.1"/>
    <property type="molecule type" value="Genomic_DNA"/>
</dbReference>
<evidence type="ECO:0000256" key="8">
    <source>
        <dbReference type="ARBA" id="ARBA00023284"/>
    </source>
</evidence>
<gene>
    <name evidence="14" type="ORF">PQR62_11845</name>
</gene>
<evidence type="ECO:0000256" key="1">
    <source>
        <dbReference type="ARBA" id="ARBA00003330"/>
    </source>
</evidence>
<dbReference type="PANTHER" id="PTHR42801">
    <property type="entry name" value="THIOREDOXIN-DEPENDENT PEROXIDE REDUCTASE"/>
    <property type="match status" value="1"/>
</dbReference>
<dbReference type="InterPro" id="IPR050924">
    <property type="entry name" value="Peroxiredoxin_BCP/PrxQ"/>
</dbReference>
<evidence type="ECO:0000256" key="3">
    <source>
        <dbReference type="ARBA" id="ARBA00013017"/>
    </source>
</evidence>
<evidence type="ECO:0000313" key="15">
    <source>
        <dbReference type="Proteomes" id="UP001629246"/>
    </source>
</evidence>
<comment type="caution">
    <text evidence="14">The sequence shown here is derived from an EMBL/GenBank/DDBJ whole genome shotgun (WGS) entry which is preliminary data.</text>
</comment>
<evidence type="ECO:0000259" key="13">
    <source>
        <dbReference type="PROSITE" id="PS51352"/>
    </source>
</evidence>
<comment type="similarity">
    <text evidence="10">Belongs to the peroxiredoxin family. BCP/PrxQ subfamily.</text>
</comment>
<dbReference type="EC" id="1.11.1.24" evidence="3"/>